<proteinExistence type="predicted"/>
<dbReference type="GO" id="GO:0016042">
    <property type="term" value="P:lipid catabolic process"/>
    <property type="evidence" value="ECO:0007669"/>
    <property type="project" value="UniProtKB-UniRule"/>
</dbReference>
<dbReference type="CDD" id="cd07208">
    <property type="entry name" value="Pat_hypo_Ecoli_yjju_like"/>
    <property type="match status" value="1"/>
</dbReference>
<dbReference type="InterPro" id="IPR002641">
    <property type="entry name" value="PNPLA_dom"/>
</dbReference>
<feature type="active site" description="Nucleophile" evidence="4">
    <location>
        <position position="39"/>
    </location>
</feature>
<dbReference type="SUPFAM" id="SSF52151">
    <property type="entry name" value="FabD/lysophospholipase-like"/>
    <property type="match status" value="1"/>
</dbReference>
<feature type="active site" description="Proton acceptor" evidence="4">
    <location>
        <position position="162"/>
    </location>
</feature>
<dbReference type="KEGG" id="whj:H9Q79_06415"/>
<dbReference type="InterPro" id="IPR037483">
    <property type="entry name" value="YjjU-like"/>
</dbReference>
<comment type="caution">
    <text evidence="4">Lacks conserved residue(s) required for the propagation of feature annotation.</text>
</comment>
<reference evidence="6 7" key="1">
    <citation type="submission" date="2020-08" db="EMBL/GenBank/DDBJ databases">
        <authorList>
            <person name="Liu C."/>
            <person name="Sun Q."/>
        </authorList>
    </citation>
    <scope>NUCLEOTIDE SEQUENCE [LARGE SCALE GENOMIC DNA]</scope>
    <source>
        <strain evidence="6 7">NSJ-29</strain>
    </source>
</reference>
<dbReference type="AlphaFoldDB" id="A0A7G9GGH8"/>
<sequence>MKEAGLILEGGAMRGIFTAGVLDYLMEQDCYLPYVVGVSAGSSNAVDYVSRQIGRTRDCMAMKEKRYRCVNKNPLRVIRTREIFNIDMVYNRYPNELFPFDYDTYFQSELACELVVTNCLTGQAEYLDERKDKKRLMDINAASSSVPVLSHMIQVDGMPCLDGGIADPVPLIHSMKKGYRKNVVVLTRQKGYRKKESRQVNALYKTMYRKYPELVRTLCGRVRRYNQTMDRIDKWEEERKIFVIRPQGLTVGRTEQDYDRLMELYRHGYEEMKKNYGRMQEYLGNEGNSQ</sequence>
<evidence type="ECO:0000313" key="7">
    <source>
        <dbReference type="Proteomes" id="UP000515860"/>
    </source>
</evidence>
<dbReference type="Pfam" id="PF01734">
    <property type="entry name" value="Patatin"/>
    <property type="match status" value="1"/>
</dbReference>
<dbReference type="EMBL" id="CP060635">
    <property type="protein sequence ID" value="QNM09910.1"/>
    <property type="molecule type" value="Genomic_DNA"/>
</dbReference>
<name>A0A7G9GGH8_9FIRM</name>
<dbReference type="PANTHER" id="PTHR14226">
    <property type="entry name" value="NEUROPATHY TARGET ESTERASE/SWISS CHEESE D.MELANOGASTER"/>
    <property type="match status" value="1"/>
</dbReference>
<evidence type="ECO:0000256" key="2">
    <source>
        <dbReference type="ARBA" id="ARBA00022963"/>
    </source>
</evidence>
<dbReference type="Gene3D" id="3.40.1090.10">
    <property type="entry name" value="Cytosolic phospholipase A2 catalytic domain"/>
    <property type="match status" value="2"/>
</dbReference>
<evidence type="ECO:0000259" key="5">
    <source>
        <dbReference type="PROSITE" id="PS51635"/>
    </source>
</evidence>
<dbReference type="Pfam" id="PF19890">
    <property type="entry name" value="DUF6363"/>
    <property type="match status" value="1"/>
</dbReference>
<accession>A0A7G9GGH8</accession>
<feature type="short sequence motif" description="GXSXG" evidence="4">
    <location>
        <begin position="37"/>
        <end position="41"/>
    </location>
</feature>
<evidence type="ECO:0000256" key="4">
    <source>
        <dbReference type="PROSITE-ProRule" id="PRU01161"/>
    </source>
</evidence>
<dbReference type="InterPro" id="IPR045943">
    <property type="entry name" value="DUF6363"/>
</dbReference>
<keyword evidence="2 4" id="KW-0442">Lipid degradation</keyword>
<gene>
    <name evidence="6" type="ORF">H9Q79_06415</name>
</gene>
<dbReference type="RefSeq" id="WP_249329457.1">
    <property type="nucleotide sequence ID" value="NZ_CP060635.1"/>
</dbReference>
<keyword evidence="3 4" id="KW-0443">Lipid metabolism</keyword>
<evidence type="ECO:0000256" key="3">
    <source>
        <dbReference type="ARBA" id="ARBA00023098"/>
    </source>
</evidence>
<dbReference type="PANTHER" id="PTHR14226:SF25">
    <property type="entry name" value="PHOSPHOESTERASE"/>
    <property type="match status" value="1"/>
</dbReference>
<keyword evidence="1 4" id="KW-0378">Hydrolase</keyword>
<dbReference type="InterPro" id="IPR016035">
    <property type="entry name" value="Acyl_Trfase/lysoPLipase"/>
</dbReference>
<evidence type="ECO:0000313" key="6">
    <source>
        <dbReference type="EMBL" id="QNM09910.1"/>
    </source>
</evidence>
<dbReference type="Proteomes" id="UP000515860">
    <property type="component" value="Chromosome"/>
</dbReference>
<dbReference type="PROSITE" id="PS51635">
    <property type="entry name" value="PNPLA"/>
    <property type="match status" value="1"/>
</dbReference>
<organism evidence="6 7">
    <name type="scientific">Wansuia hejianensis</name>
    <dbReference type="NCBI Taxonomy" id="2763667"/>
    <lineage>
        <taxon>Bacteria</taxon>
        <taxon>Bacillati</taxon>
        <taxon>Bacillota</taxon>
        <taxon>Clostridia</taxon>
        <taxon>Lachnospirales</taxon>
        <taxon>Lachnospiraceae</taxon>
        <taxon>Wansuia</taxon>
    </lineage>
</organism>
<evidence type="ECO:0000256" key="1">
    <source>
        <dbReference type="ARBA" id="ARBA00022801"/>
    </source>
</evidence>
<dbReference type="InterPro" id="IPR050301">
    <property type="entry name" value="NTE"/>
</dbReference>
<keyword evidence="7" id="KW-1185">Reference proteome</keyword>
<feature type="short sequence motif" description="DGA/G" evidence="4">
    <location>
        <begin position="162"/>
        <end position="164"/>
    </location>
</feature>
<dbReference type="GO" id="GO:0016787">
    <property type="term" value="F:hydrolase activity"/>
    <property type="evidence" value="ECO:0007669"/>
    <property type="project" value="UniProtKB-UniRule"/>
</dbReference>
<protein>
    <submittedName>
        <fullName evidence="6">Patatin family protein</fullName>
    </submittedName>
</protein>
<feature type="domain" description="PNPLA" evidence="5">
    <location>
        <begin position="6"/>
        <end position="175"/>
    </location>
</feature>